<dbReference type="InterPro" id="IPR043158">
    <property type="entry name" value="Wnt_C"/>
</dbReference>
<evidence type="ECO:0000313" key="13">
    <source>
        <dbReference type="Proteomes" id="UP000784294"/>
    </source>
</evidence>
<dbReference type="FunFam" id="3.30.2460.20:FF:000005">
    <property type="entry name" value="Protein Wnt"/>
    <property type="match status" value="1"/>
</dbReference>
<comment type="similarity">
    <text evidence="2 11">Belongs to the Wnt family.</text>
</comment>
<name>A0A3S5AZW0_9PLAT</name>
<keyword evidence="7" id="KW-0732">Signal</keyword>
<dbReference type="EMBL" id="CAAALY010244575">
    <property type="protein sequence ID" value="VEL32735.1"/>
    <property type="molecule type" value="Genomic_DNA"/>
</dbReference>
<comment type="function">
    <text evidence="11">Ligand for members of the frizzled family of seven transmembrane receptors.</text>
</comment>
<evidence type="ECO:0000256" key="8">
    <source>
        <dbReference type="ARBA" id="ARBA00023157"/>
    </source>
</evidence>
<accession>A0A3S5AZW0</accession>
<dbReference type="Pfam" id="PF00110">
    <property type="entry name" value="wnt"/>
    <property type="match status" value="1"/>
</dbReference>
<dbReference type="Gene3D" id="3.30.2460.20">
    <property type="match status" value="1"/>
</dbReference>
<comment type="caution">
    <text evidence="12">The sequence shown here is derived from an EMBL/GenBank/DDBJ whole genome shotgun (WGS) entry which is preliminary data.</text>
</comment>
<dbReference type="InterPro" id="IPR005817">
    <property type="entry name" value="Wnt"/>
</dbReference>
<evidence type="ECO:0000256" key="5">
    <source>
        <dbReference type="ARBA" id="ARBA00022530"/>
    </source>
</evidence>
<dbReference type="GO" id="GO:0060070">
    <property type="term" value="P:canonical Wnt signaling pathway"/>
    <property type="evidence" value="ECO:0007669"/>
    <property type="project" value="TreeGrafter"/>
</dbReference>
<keyword evidence="13" id="KW-1185">Reference proteome</keyword>
<keyword evidence="9" id="KW-0325">Glycoprotein</keyword>
<proteinExistence type="inferred from homology"/>
<protein>
    <recommendedName>
        <fullName evidence="11">Protein Wnt</fullName>
    </recommendedName>
</protein>
<dbReference type="AlphaFoldDB" id="A0A3S5AZW0"/>
<gene>
    <name evidence="12" type="ORF">PXEA_LOCUS26175</name>
</gene>
<evidence type="ECO:0000256" key="9">
    <source>
        <dbReference type="ARBA" id="ARBA00023180"/>
    </source>
</evidence>
<evidence type="ECO:0000256" key="7">
    <source>
        <dbReference type="ARBA" id="ARBA00022729"/>
    </source>
</evidence>
<evidence type="ECO:0000256" key="2">
    <source>
        <dbReference type="ARBA" id="ARBA00005683"/>
    </source>
</evidence>
<evidence type="ECO:0000256" key="4">
    <source>
        <dbReference type="ARBA" id="ARBA00022525"/>
    </source>
</evidence>
<dbReference type="OrthoDB" id="5945655at2759"/>
<evidence type="ECO:0000256" key="6">
    <source>
        <dbReference type="ARBA" id="ARBA00022687"/>
    </source>
</evidence>
<evidence type="ECO:0000256" key="1">
    <source>
        <dbReference type="ARBA" id="ARBA00004498"/>
    </source>
</evidence>
<keyword evidence="8" id="KW-1015">Disulfide bond</keyword>
<evidence type="ECO:0000313" key="12">
    <source>
        <dbReference type="EMBL" id="VEL32735.1"/>
    </source>
</evidence>
<dbReference type="GO" id="GO:0030182">
    <property type="term" value="P:neuron differentiation"/>
    <property type="evidence" value="ECO:0007669"/>
    <property type="project" value="TreeGrafter"/>
</dbReference>
<dbReference type="GO" id="GO:0050793">
    <property type="term" value="P:regulation of developmental process"/>
    <property type="evidence" value="ECO:0007669"/>
    <property type="project" value="UniProtKB-ARBA"/>
</dbReference>
<comment type="subcellular location">
    <subcellularLocation>
        <location evidence="1 11">Secreted</location>
        <location evidence="1 11">Extracellular space</location>
        <location evidence="1 11">Extracellular matrix</location>
    </subcellularLocation>
</comment>
<dbReference type="GO" id="GO:0045165">
    <property type="term" value="P:cell fate commitment"/>
    <property type="evidence" value="ECO:0007669"/>
    <property type="project" value="TreeGrafter"/>
</dbReference>
<reference evidence="12" key="1">
    <citation type="submission" date="2018-11" db="EMBL/GenBank/DDBJ databases">
        <authorList>
            <consortium name="Pathogen Informatics"/>
        </authorList>
    </citation>
    <scope>NUCLEOTIDE SEQUENCE</scope>
</reference>
<sequence>MVKFNKRGTKLRRASRNLPRVTPDHLTFLDESPDYCRHPYRPGSPGTTGRKCLLEGSPGGGHCSQLCCGRGYKNVTEVVEEKCNCRFHWCCQVECETCARRELGHVCN</sequence>
<keyword evidence="3 11" id="KW-0217">Developmental protein</keyword>
<organism evidence="12 13">
    <name type="scientific">Protopolystoma xenopodis</name>
    <dbReference type="NCBI Taxonomy" id="117903"/>
    <lineage>
        <taxon>Eukaryota</taxon>
        <taxon>Metazoa</taxon>
        <taxon>Spiralia</taxon>
        <taxon>Lophotrochozoa</taxon>
        <taxon>Platyhelminthes</taxon>
        <taxon>Monogenea</taxon>
        <taxon>Polyopisthocotylea</taxon>
        <taxon>Polystomatidea</taxon>
        <taxon>Polystomatidae</taxon>
        <taxon>Protopolystoma</taxon>
    </lineage>
</organism>
<dbReference type="PANTHER" id="PTHR12027">
    <property type="entry name" value="WNT RELATED"/>
    <property type="match status" value="1"/>
</dbReference>
<dbReference type="SMART" id="SM00097">
    <property type="entry name" value="WNT1"/>
    <property type="match status" value="1"/>
</dbReference>
<dbReference type="GO" id="GO:0005125">
    <property type="term" value="F:cytokine activity"/>
    <property type="evidence" value="ECO:0007669"/>
    <property type="project" value="TreeGrafter"/>
</dbReference>
<evidence type="ECO:0000256" key="10">
    <source>
        <dbReference type="ARBA" id="ARBA00023288"/>
    </source>
</evidence>
<keyword evidence="5" id="KW-0272">Extracellular matrix</keyword>
<dbReference type="GO" id="GO:0005615">
    <property type="term" value="C:extracellular space"/>
    <property type="evidence" value="ECO:0007669"/>
    <property type="project" value="TreeGrafter"/>
</dbReference>
<dbReference type="Proteomes" id="UP000784294">
    <property type="component" value="Unassembled WGS sequence"/>
</dbReference>
<keyword evidence="6 11" id="KW-0879">Wnt signaling pathway</keyword>
<dbReference type="GO" id="GO:0005109">
    <property type="term" value="F:frizzled binding"/>
    <property type="evidence" value="ECO:0007669"/>
    <property type="project" value="TreeGrafter"/>
</dbReference>
<evidence type="ECO:0000256" key="11">
    <source>
        <dbReference type="RuleBase" id="RU003500"/>
    </source>
</evidence>
<dbReference type="PANTHER" id="PTHR12027:SF97">
    <property type="entry name" value="PROTEIN WNT-4"/>
    <property type="match status" value="1"/>
</dbReference>
<keyword evidence="10" id="KW-0449">Lipoprotein</keyword>
<dbReference type="GO" id="GO:0016477">
    <property type="term" value="P:cell migration"/>
    <property type="evidence" value="ECO:0007669"/>
    <property type="project" value="UniProtKB-ARBA"/>
</dbReference>
<keyword evidence="4" id="KW-0964">Secreted</keyword>
<evidence type="ECO:0000256" key="3">
    <source>
        <dbReference type="ARBA" id="ARBA00022473"/>
    </source>
</evidence>